<evidence type="ECO:0000256" key="4">
    <source>
        <dbReference type="RuleBase" id="RU003682"/>
    </source>
</evidence>
<dbReference type="Proteomes" id="UP001652660">
    <property type="component" value="Chromosome 9c"/>
</dbReference>
<dbReference type="InterPro" id="IPR050295">
    <property type="entry name" value="Plant_2OG-oxidoreductases"/>
</dbReference>
<evidence type="ECO:0000256" key="2">
    <source>
        <dbReference type="ARBA" id="ARBA00022723"/>
    </source>
</evidence>
<keyword evidence="3 4" id="KW-0408">Iron</keyword>
<feature type="domain" description="Fe2OG dioxygenase" evidence="5">
    <location>
        <begin position="208"/>
        <end position="308"/>
    </location>
</feature>
<sequence length="362" mass="40801">MDPKTRKLGRSLKVPFVQELAKENPSSVPTRYIRPDKDQCPTISNGGSFHQIPVVDMQCLFSSAVEVSDLELQKLHSACKKWGFFQLINHEVSSSLVEKLKSEVQGFYNLPMAEKNKYGQERGDVEGYGQAFVKSEEQKLDWADMLCMITQPEDLRKPHLFPKLPLPLRETLDQYSRKLKILAIKVLEQMTKALGMKLEDMTMLFQEGLQSMRMNNYPPCPQPELVMGLCPHSDAAGLTVVLQGNEVEGLQIKKAGAWVPVVPLPNAFIVNVGDILEIVTNGIYKSVEHRATVNLHSERLSIATFFSPKLNGDMGPAPSLITPENPAIFRRISMIDYLKAFFSRELDGKSFIDAMRTQIEDF</sequence>
<dbReference type="InterPro" id="IPR026992">
    <property type="entry name" value="DIOX_N"/>
</dbReference>
<dbReference type="InterPro" id="IPR005123">
    <property type="entry name" value="Oxoglu/Fe-dep_dioxygenase_dom"/>
</dbReference>
<evidence type="ECO:0000313" key="7">
    <source>
        <dbReference type="RefSeq" id="XP_071920385.1"/>
    </source>
</evidence>
<keyword evidence="4" id="KW-0560">Oxidoreductase</keyword>
<evidence type="ECO:0000313" key="6">
    <source>
        <dbReference type="Proteomes" id="UP001652660"/>
    </source>
</evidence>
<name>A0ABM4VLI1_COFAR</name>
<gene>
    <name evidence="7" type="primary">LOC113708432</name>
</gene>
<dbReference type="InterPro" id="IPR027443">
    <property type="entry name" value="IPNS-like_sf"/>
</dbReference>
<dbReference type="GeneID" id="113708432"/>
<dbReference type="Pfam" id="PF14226">
    <property type="entry name" value="DIOX_N"/>
    <property type="match status" value="1"/>
</dbReference>
<dbReference type="Pfam" id="PF03171">
    <property type="entry name" value="2OG-FeII_Oxy"/>
    <property type="match status" value="1"/>
</dbReference>
<dbReference type="PANTHER" id="PTHR47991">
    <property type="entry name" value="OXOGLUTARATE/IRON-DEPENDENT DIOXYGENASE"/>
    <property type="match status" value="1"/>
</dbReference>
<protein>
    <submittedName>
        <fullName evidence="7">Oxoglutarate-dependent flavonoid 7-O-demethylase 1-like</fullName>
    </submittedName>
</protein>
<reference evidence="7" key="1">
    <citation type="submission" date="2025-08" db="UniProtKB">
        <authorList>
            <consortium name="RefSeq"/>
        </authorList>
    </citation>
    <scope>IDENTIFICATION</scope>
    <source>
        <tissue evidence="7">Leaves</tissue>
    </source>
</reference>
<evidence type="ECO:0000256" key="1">
    <source>
        <dbReference type="ARBA" id="ARBA00008056"/>
    </source>
</evidence>
<evidence type="ECO:0000256" key="3">
    <source>
        <dbReference type="ARBA" id="ARBA00023004"/>
    </source>
</evidence>
<dbReference type="SUPFAM" id="SSF51197">
    <property type="entry name" value="Clavaminate synthase-like"/>
    <property type="match status" value="1"/>
</dbReference>
<keyword evidence="6" id="KW-1185">Reference proteome</keyword>
<keyword evidence="2 4" id="KW-0479">Metal-binding</keyword>
<evidence type="ECO:0000259" key="5">
    <source>
        <dbReference type="PROSITE" id="PS51471"/>
    </source>
</evidence>
<dbReference type="InterPro" id="IPR044861">
    <property type="entry name" value="IPNS-like_FE2OG_OXY"/>
</dbReference>
<dbReference type="Gene3D" id="2.60.120.330">
    <property type="entry name" value="B-lactam Antibiotic, Isopenicillin N Synthase, Chain"/>
    <property type="match status" value="1"/>
</dbReference>
<accession>A0ABM4VLI1</accession>
<dbReference type="RefSeq" id="XP_071920385.1">
    <property type="nucleotide sequence ID" value="XM_072064284.1"/>
</dbReference>
<dbReference type="PROSITE" id="PS51471">
    <property type="entry name" value="FE2OG_OXY"/>
    <property type="match status" value="1"/>
</dbReference>
<comment type="similarity">
    <text evidence="1 4">Belongs to the iron/ascorbate-dependent oxidoreductase family.</text>
</comment>
<organism evidence="6 7">
    <name type="scientific">Coffea arabica</name>
    <name type="common">Arabian coffee</name>
    <dbReference type="NCBI Taxonomy" id="13443"/>
    <lineage>
        <taxon>Eukaryota</taxon>
        <taxon>Viridiplantae</taxon>
        <taxon>Streptophyta</taxon>
        <taxon>Embryophyta</taxon>
        <taxon>Tracheophyta</taxon>
        <taxon>Spermatophyta</taxon>
        <taxon>Magnoliopsida</taxon>
        <taxon>eudicotyledons</taxon>
        <taxon>Gunneridae</taxon>
        <taxon>Pentapetalae</taxon>
        <taxon>asterids</taxon>
        <taxon>lamiids</taxon>
        <taxon>Gentianales</taxon>
        <taxon>Rubiaceae</taxon>
        <taxon>Ixoroideae</taxon>
        <taxon>Gardenieae complex</taxon>
        <taxon>Bertiereae - Coffeeae clade</taxon>
        <taxon>Coffeeae</taxon>
        <taxon>Coffea</taxon>
    </lineage>
</organism>
<proteinExistence type="inferred from homology"/>